<evidence type="ECO:0000313" key="2">
    <source>
        <dbReference type="Proteomes" id="UP001529338"/>
    </source>
</evidence>
<sequence>MTMTLDRGADRGLPDYRRLRTEARAWRRTRRDAIEWQHQHEAYLRYLDAVADDDVSDVAPPARDALLASAVVYFSDLAPAPVEHEAMLRISASTGANVYDLALAWSIGWSPLRGPRPAVAVQPTENALYALVEQAGASIAVTSRMLTETTGLAVVERDDHGSLAALFGLSLTGLCDCGHHVRGCTGCGRGCCFADHDLRTWDPYRCHLRAFVDQAVRGTAQRRIMGGAFAGGMLFRALEREGRLLCRTVEWGRCDVCGRAFEGTSCPEPHPRRAGSVRREPHKNQLIEPAAADRGHVPLQRWLCTECHHLFGAAGSHDPEADRCPRCARRSSRRMTVWARVAPARSVVG</sequence>
<dbReference type="EMBL" id="JAUCGQ010000001">
    <property type="protein sequence ID" value="MDM7853459.1"/>
    <property type="molecule type" value="Genomic_DNA"/>
</dbReference>
<proteinExistence type="predicted"/>
<evidence type="ECO:0000313" key="1">
    <source>
        <dbReference type="EMBL" id="MDM7853459.1"/>
    </source>
</evidence>
<name>A0ABT7SBL2_9CELL</name>
<organism evidence="1 2">
    <name type="scientific">Cellulomonas alba</name>
    <dbReference type="NCBI Taxonomy" id="3053467"/>
    <lineage>
        <taxon>Bacteria</taxon>
        <taxon>Bacillati</taxon>
        <taxon>Actinomycetota</taxon>
        <taxon>Actinomycetes</taxon>
        <taxon>Micrococcales</taxon>
        <taxon>Cellulomonadaceae</taxon>
        <taxon>Cellulomonas</taxon>
    </lineage>
</organism>
<reference evidence="1 2" key="1">
    <citation type="submission" date="2023-06" db="EMBL/GenBank/DDBJ databases">
        <title>Cellulomonas sp. MW4 Whole genome sequence.</title>
        <authorList>
            <person name="Park S."/>
        </authorList>
    </citation>
    <scope>NUCLEOTIDE SEQUENCE [LARGE SCALE GENOMIC DNA]</scope>
    <source>
        <strain evidence="1 2">MW4</strain>
    </source>
</reference>
<dbReference type="RefSeq" id="WP_289452982.1">
    <property type="nucleotide sequence ID" value="NZ_JAUCGQ010000001.1"/>
</dbReference>
<accession>A0ABT7SBL2</accession>
<gene>
    <name evidence="1" type="ORF">QRT04_00810</name>
</gene>
<dbReference type="Proteomes" id="UP001529338">
    <property type="component" value="Unassembled WGS sequence"/>
</dbReference>
<keyword evidence="2" id="KW-1185">Reference proteome</keyword>
<comment type="caution">
    <text evidence="1">The sequence shown here is derived from an EMBL/GenBank/DDBJ whole genome shotgun (WGS) entry which is preliminary data.</text>
</comment>
<protein>
    <recommendedName>
        <fullName evidence="3">C2H2-type domain-containing protein</fullName>
    </recommendedName>
</protein>
<evidence type="ECO:0008006" key="3">
    <source>
        <dbReference type="Google" id="ProtNLM"/>
    </source>
</evidence>